<dbReference type="PROSITE" id="PS50184">
    <property type="entry name" value="VWFC_2"/>
    <property type="match status" value="1"/>
</dbReference>
<dbReference type="PROSITE" id="PS01208">
    <property type="entry name" value="VWFC_1"/>
    <property type="match status" value="1"/>
</dbReference>
<comment type="caution">
    <text evidence="4">The sequence shown here is derived from an EMBL/GenBank/DDBJ whole genome shotgun (WGS) entry which is preliminary data.</text>
</comment>
<feature type="compositionally biased region" description="Polar residues" evidence="1">
    <location>
        <begin position="179"/>
        <end position="225"/>
    </location>
</feature>
<gene>
    <name evidence="4" type="ORF">FBUS_01442</name>
</gene>
<feature type="compositionally biased region" description="Polar residues" evidence="1">
    <location>
        <begin position="953"/>
        <end position="962"/>
    </location>
</feature>
<protein>
    <recommendedName>
        <fullName evidence="3">VWFC domain-containing protein</fullName>
    </recommendedName>
</protein>
<evidence type="ECO:0000256" key="2">
    <source>
        <dbReference type="SAM" id="Phobius"/>
    </source>
</evidence>
<feature type="region of interest" description="Disordered" evidence="1">
    <location>
        <begin position="1"/>
        <end position="55"/>
    </location>
</feature>
<dbReference type="SMART" id="SM00214">
    <property type="entry name" value="VWC"/>
    <property type="match status" value="1"/>
</dbReference>
<name>A0A8E0S682_9TREM</name>
<accession>A0A8E0S682</accession>
<keyword evidence="2" id="KW-1133">Transmembrane helix</keyword>
<feature type="region of interest" description="Disordered" evidence="1">
    <location>
        <begin position="594"/>
        <end position="613"/>
    </location>
</feature>
<evidence type="ECO:0000313" key="5">
    <source>
        <dbReference type="Proteomes" id="UP000728185"/>
    </source>
</evidence>
<feature type="domain" description="VWFC" evidence="3">
    <location>
        <begin position="94"/>
        <end position="163"/>
    </location>
</feature>
<feature type="region of interest" description="Disordered" evidence="1">
    <location>
        <begin position="618"/>
        <end position="651"/>
    </location>
</feature>
<feature type="transmembrane region" description="Helical" evidence="2">
    <location>
        <begin position="405"/>
        <end position="431"/>
    </location>
</feature>
<dbReference type="InterPro" id="IPR001007">
    <property type="entry name" value="VWF_dom"/>
</dbReference>
<evidence type="ECO:0000256" key="1">
    <source>
        <dbReference type="SAM" id="MobiDB-lite"/>
    </source>
</evidence>
<keyword evidence="2" id="KW-0472">Membrane</keyword>
<reference evidence="4" key="1">
    <citation type="submission" date="2019-05" db="EMBL/GenBank/DDBJ databases">
        <title>Annotation for the trematode Fasciolopsis buski.</title>
        <authorList>
            <person name="Choi Y.-J."/>
        </authorList>
    </citation>
    <scope>NUCLEOTIDE SEQUENCE</scope>
    <source>
        <strain evidence="4">HT</strain>
        <tissue evidence="4">Whole worm</tissue>
    </source>
</reference>
<feature type="region of interest" description="Disordered" evidence="1">
    <location>
        <begin position="466"/>
        <end position="520"/>
    </location>
</feature>
<organism evidence="4 5">
    <name type="scientific">Fasciolopsis buskii</name>
    <dbReference type="NCBI Taxonomy" id="27845"/>
    <lineage>
        <taxon>Eukaryota</taxon>
        <taxon>Metazoa</taxon>
        <taxon>Spiralia</taxon>
        <taxon>Lophotrochozoa</taxon>
        <taxon>Platyhelminthes</taxon>
        <taxon>Trematoda</taxon>
        <taxon>Digenea</taxon>
        <taxon>Plagiorchiida</taxon>
        <taxon>Echinostomata</taxon>
        <taxon>Echinostomatoidea</taxon>
        <taxon>Fasciolidae</taxon>
        <taxon>Fasciolopsis</taxon>
    </lineage>
</organism>
<feature type="compositionally biased region" description="Polar residues" evidence="1">
    <location>
        <begin position="970"/>
        <end position="983"/>
    </location>
</feature>
<feature type="compositionally biased region" description="Basic and acidic residues" evidence="1">
    <location>
        <begin position="7"/>
        <end position="18"/>
    </location>
</feature>
<feature type="region of interest" description="Disordered" evidence="1">
    <location>
        <begin position="325"/>
        <end position="346"/>
    </location>
</feature>
<feature type="compositionally biased region" description="Low complexity" evidence="1">
    <location>
        <begin position="706"/>
        <end position="718"/>
    </location>
</feature>
<feature type="compositionally biased region" description="Polar residues" evidence="1">
    <location>
        <begin position="623"/>
        <end position="643"/>
    </location>
</feature>
<dbReference type="Proteomes" id="UP000728185">
    <property type="component" value="Unassembled WGS sequence"/>
</dbReference>
<dbReference type="OrthoDB" id="6288918at2759"/>
<feature type="region of interest" description="Disordered" evidence="1">
    <location>
        <begin position="165"/>
        <end position="233"/>
    </location>
</feature>
<feature type="compositionally biased region" description="Polar residues" evidence="1">
    <location>
        <begin position="469"/>
        <end position="508"/>
    </location>
</feature>
<keyword evidence="2" id="KW-0812">Transmembrane</keyword>
<dbReference type="EMBL" id="LUCM01000566">
    <property type="protein sequence ID" value="KAA0200377.1"/>
    <property type="molecule type" value="Genomic_DNA"/>
</dbReference>
<feature type="region of interest" description="Disordered" evidence="1">
    <location>
        <begin position="953"/>
        <end position="983"/>
    </location>
</feature>
<evidence type="ECO:0000313" key="4">
    <source>
        <dbReference type="EMBL" id="KAA0200377.1"/>
    </source>
</evidence>
<sequence length="983" mass="109434">MQPISDQVKRIDRDRMRLDGTTMEDADISSQDEAVSPIPEANKWGEPQQTDETGSPALLMVGPGRGVALPYGICYCVNATMLCSRPGRHIWHDQDCYFVDRLETAYYAPDARWTPAGDPCTECRCLENQTYTCAPKRCARTFLCPPGQRPRSRRGECCPSYCGSPSASNYPEEFESPTKPISSWTTSNTIPLRHTSIGQSKTKLSMIDQTQEHQPPSKLPSNSEKLLNEDPPSNVPRLRAGCRPWDGTEVHPTNRFPSGSRLVVTRPCRSLLCICARDDRWLCTDHCPPCIRSFEAIENLQDIPQPPPPEGCCPVCKSRQLSDKREQIHSKIDEKPSKRSGSDGSLHRFYDPGSITYGQIGDRNRPAPHSVSDYASGYHRIPHRPDLVERYENSTNEHIKRTLKLYVLIAALVLFCLFGFPLILFFTWQLIRRRRKRERREYRSRLQRKRQKLAVIASSVGKRPGYSAGANTITRSLTSESPQTSYSQRNDTTPTSSSSKEHQYQSAAGSIGGHEKHAEHGDTMRTTFETNETDLSAINAPTYAVVHKLPQSVPATPNPNPTHHSYVEYNYAPTASPTTNSRPRRVRSVLKPSPIPVTLDHRPSSSTLHFPEGNHVKIESPKFDSSQPRMSVRRTQSSVSNKDGSGRPKTRMVLNRASTWLGSTRPASPVIGCFSRNSFRRKDQTEPSPGNRSIKLTRLRKSNDLTSGSSTSSSSTMSEQADVFFGSDSPTFSYPSPPDSAARPLNSTHQDYAPSPYIAPDRVSIPRDVPIPSPTRTHHFIHLNRPLSNTRSQAVNTNQTNGYEIRNNLHHGSIISKTDAETDPAVSMCDSQTPLLAVHRNDLMDASSTAPVTAATIPDLSRLSIISSDMSTRSGHAFEPVTSRVQFTGAAEQAPVEKEYEGSNNVRERKERVIVIDMSKPRPKSQQSEQQTLAGIEWDEEVADKTAEITLTWPRSTRQTTAEPVIVTPLSPSNSVTSQPSCS</sequence>
<keyword evidence="5" id="KW-1185">Reference proteome</keyword>
<evidence type="ECO:0000259" key="3">
    <source>
        <dbReference type="PROSITE" id="PS50184"/>
    </source>
</evidence>
<dbReference type="SUPFAM" id="SSF57603">
    <property type="entry name" value="FnI-like domain"/>
    <property type="match status" value="1"/>
</dbReference>
<dbReference type="AlphaFoldDB" id="A0A8E0S682"/>
<feature type="region of interest" description="Disordered" evidence="1">
    <location>
        <begin position="671"/>
        <end position="765"/>
    </location>
</feature>
<proteinExistence type="predicted"/>